<dbReference type="OrthoDB" id="7477592at2759"/>
<dbReference type="RefSeq" id="XP_009021543.1">
    <property type="nucleotide sequence ID" value="XM_009023295.1"/>
</dbReference>
<organism evidence="3 4">
    <name type="scientific">Helobdella robusta</name>
    <name type="common">Californian leech</name>
    <dbReference type="NCBI Taxonomy" id="6412"/>
    <lineage>
        <taxon>Eukaryota</taxon>
        <taxon>Metazoa</taxon>
        <taxon>Spiralia</taxon>
        <taxon>Lophotrochozoa</taxon>
        <taxon>Annelida</taxon>
        <taxon>Clitellata</taxon>
        <taxon>Hirudinea</taxon>
        <taxon>Rhynchobdellida</taxon>
        <taxon>Glossiphoniidae</taxon>
        <taxon>Helobdella</taxon>
    </lineage>
</organism>
<evidence type="ECO:0000313" key="2">
    <source>
        <dbReference type="EMBL" id="ESO00493.1"/>
    </source>
</evidence>
<dbReference type="EMBL" id="AMQM01005481">
    <property type="status" value="NOT_ANNOTATED_CDS"/>
    <property type="molecule type" value="Genomic_DNA"/>
</dbReference>
<reference evidence="3" key="3">
    <citation type="submission" date="2015-06" db="UniProtKB">
        <authorList>
            <consortium name="EnsemblMetazoa"/>
        </authorList>
    </citation>
    <scope>IDENTIFICATION</scope>
</reference>
<dbReference type="Proteomes" id="UP000015101">
    <property type="component" value="Unassembled WGS sequence"/>
</dbReference>
<gene>
    <name evidence="3" type="primary">20205620</name>
    <name evidence="2" type="ORF">HELRODRAFT_175930</name>
</gene>
<dbReference type="GeneID" id="20205620"/>
<protein>
    <submittedName>
        <fullName evidence="2 3">Uncharacterized protein</fullName>
    </submittedName>
</protein>
<dbReference type="InParanoid" id="T1F9X1"/>
<evidence type="ECO:0000313" key="3">
    <source>
        <dbReference type="EnsemblMetazoa" id="HelroP175930"/>
    </source>
</evidence>
<dbReference type="AlphaFoldDB" id="T1F9X1"/>
<evidence type="ECO:0000313" key="4">
    <source>
        <dbReference type="Proteomes" id="UP000015101"/>
    </source>
</evidence>
<dbReference type="EMBL" id="KB096945">
    <property type="protein sequence ID" value="ESO00493.1"/>
    <property type="molecule type" value="Genomic_DNA"/>
</dbReference>
<accession>T1F9X1</accession>
<dbReference type="CTD" id="20205620"/>
<dbReference type="KEGG" id="hro:HELRODRAFT_175930"/>
<feature type="region of interest" description="Disordered" evidence="1">
    <location>
        <begin position="186"/>
        <end position="208"/>
    </location>
</feature>
<evidence type="ECO:0000256" key="1">
    <source>
        <dbReference type="SAM" id="MobiDB-lite"/>
    </source>
</evidence>
<name>T1F9X1_HELRO</name>
<dbReference type="EnsemblMetazoa" id="HelroT175930">
    <property type="protein sequence ID" value="HelroP175930"/>
    <property type="gene ID" value="HelroG175930"/>
</dbReference>
<dbReference type="HOGENOM" id="CLU_064172_0_1_1"/>
<feature type="compositionally biased region" description="Polar residues" evidence="1">
    <location>
        <begin position="192"/>
        <end position="208"/>
    </location>
</feature>
<keyword evidence="4" id="KW-1185">Reference proteome</keyword>
<reference evidence="4" key="1">
    <citation type="submission" date="2012-12" db="EMBL/GenBank/DDBJ databases">
        <authorList>
            <person name="Hellsten U."/>
            <person name="Grimwood J."/>
            <person name="Chapman J.A."/>
            <person name="Shapiro H."/>
            <person name="Aerts A."/>
            <person name="Otillar R.P."/>
            <person name="Terry A.Y."/>
            <person name="Boore J.L."/>
            <person name="Simakov O."/>
            <person name="Marletaz F."/>
            <person name="Cho S.-J."/>
            <person name="Edsinger-Gonzales E."/>
            <person name="Havlak P."/>
            <person name="Kuo D.-H."/>
            <person name="Larsson T."/>
            <person name="Lv J."/>
            <person name="Arendt D."/>
            <person name="Savage R."/>
            <person name="Osoegawa K."/>
            <person name="de Jong P."/>
            <person name="Lindberg D.R."/>
            <person name="Seaver E.C."/>
            <person name="Weisblat D.A."/>
            <person name="Putnam N.H."/>
            <person name="Grigoriev I.V."/>
            <person name="Rokhsar D.S."/>
        </authorList>
    </citation>
    <scope>NUCLEOTIDE SEQUENCE</scope>
</reference>
<dbReference type="EMBL" id="AMQM01005482">
    <property type="status" value="NOT_ANNOTATED_CDS"/>
    <property type="molecule type" value="Genomic_DNA"/>
</dbReference>
<sequence>MAALTKLDVRKKYINFGKLRAPRMIVSASWTGRRETHFISALKTLKTELETQNLDKLDNVLEKCSLFASVNLAKVPNLDNIIKVNFKNLKNEIKEMLYAQQVKIVNAIDMHGIEISTLNNKINFLASKRDNYNFASHSSNTSTAIFPEKNNIVTMPNPANSATLWSDVVQSPLEDNPLPFSIVARNKKRPRLNNSPETNQPNPAITSNKLESSKLPTKIVGAKKNDNNKLSADKKLIKKSVFAMSNIKKCSRSNVIDYLSEVGIQVISCYPVQKRSLAPSGTLPRNEDEDSTMFRVCINASDTSKIQDPDNLPENVIIREWRFLNSKSGQTTSTNNG</sequence>
<reference evidence="2 4" key="2">
    <citation type="journal article" date="2013" name="Nature">
        <title>Insights into bilaterian evolution from three spiralian genomes.</title>
        <authorList>
            <person name="Simakov O."/>
            <person name="Marletaz F."/>
            <person name="Cho S.J."/>
            <person name="Edsinger-Gonzales E."/>
            <person name="Havlak P."/>
            <person name="Hellsten U."/>
            <person name="Kuo D.H."/>
            <person name="Larsson T."/>
            <person name="Lv J."/>
            <person name="Arendt D."/>
            <person name="Savage R."/>
            <person name="Osoegawa K."/>
            <person name="de Jong P."/>
            <person name="Grimwood J."/>
            <person name="Chapman J.A."/>
            <person name="Shapiro H."/>
            <person name="Aerts A."/>
            <person name="Otillar R.P."/>
            <person name="Terry A.Y."/>
            <person name="Boore J.L."/>
            <person name="Grigoriev I.V."/>
            <person name="Lindberg D.R."/>
            <person name="Seaver E.C."/>
            <person name="Weisblat D.A."/>
            <person name="Putnam N.H."/>
            <person name="Rokhsar D.S."/>
        </authorList>
    </citation>
    <scope>NUCLEOTIDE SEQUENCE</scope>
</reference>
<proteinExistence type="predicted"/>